<protein>
    <recommendedName>
        <fullName evidence="7">Transmembrane protein 41A</fullName>
    </recommendedName>
</protein>
<reference evidence="5" key="2">
    <citation type="submission" date="2025-08" db="UniProtKB">
        <authorList>
            <consortium name="Ensembl"/>
        </authorList>
    </citation>
    <scope>IDENTIFICATION</scope>
    <source>
        <strain evidence="5">breed Abyssinian</strain>
    </source>
</reference>
<keyword evidence="3" id="KW-1133">Transmembrane helix</keyword>
<evidence type="ECO:0000256" key="1">
    <source>
        <dbReference type="ARBA" id="ARBA00004141"/>
    </source>
</evidence>
<evidence type="ECO:0000313" key="5">
    <source>
        <dbReference type="Ensembl" id="ENSFCTP00005054609.1"/>
    </source>
</evidence>
<evidence type="ECO:0000256" key="4">
    <source>
        <dbReference type="ARBA" id="ARBA00023136"/>
    </source>
</evidence>
<evidence type="ECO:0000256" key="3">
    <source>
        <dbReference type="ARBA" id="ARBA00022989"/>
    </source>
</evidence>
<evidence type="ECO:0008006" key="7">
    <source>
        <dbReference type="Google" id="ProtNLM"/>
    </source>
</evidence>
<comment type="subcellular location">
    <subcellularLocation>
        <location evidence="1">Membrane</location>
        <topology evidence="1">Multi-pass membrane protein</topology>
    </subcellularLocation>
</comment>
<dbReference type="GeneTree" id="ENSGT00940000163412"/>
<evidence type="ECO:0000256" key="2">
    <source>
        <dbReference type="ARBA" id="ARBA00022692"/>
    </source>
</evidence>
<dbReference type="Proteomes" id="UP000823872">
    <property type="component" value="Chromosome C2"/>
</dbReference>
<proteinExistence type="predicted"/>
<sequence length="136" mass="15368">MRPLLGFLLVFVCCTFALYLLSTRLPRGRTLGPDEETGGRSLWFPSDLAELRELSEVLREYRKEHQAYVFLLFCSAYLYKQGFAIPGSSFLVDSGADLPSPNTPHGRHNMTVDDLLIFGCCFGQDQRVFLSLSRVP</sequence>
<keyword evidence="2" id="KW-0812">Transmembrane</keyword>
<keyword evidence="4" id="KW-0472">Membrane</keyword>
<dbReference type="Ensembl" id="ENSFCTT00005078161.1">
    <property type="protein sequence ID" value="ENSFCTP00005054609.1"/>
    <property type="gene ID" value="ENSFCTG00005027631.1"/>
</dbReference>
<accession>A0ABI8A5V8</accession>
<gene>
    <name evidence="5" type="primary">TMEM41A</name>
</gene>
<dbReference type="PANTHER" id="PTHR43220">
    <property type="match status" value="1"/>
</dbReference>
<evidence type="ECO:0000313" key="6">
    <source>
        <dbReference type="Proteomes" id="UP000823872"/>
    </source>
</evidence>
<organism evidence="5 6">
    <name type="scientific">Felis catus</name>
    <name type="common">Cat</name>
    <name type="synonym">Felis silvestris catus</name>
    <dbReference type="NCBI Taxonomy" id="9685"/>
    <lineage>
        <taxon>Eukaryota</taxon>
        <taxon>Metazoa</taxon>
        <taxon>Chordata</taxon>
        <taxon>Craniata</taxon>
        <taxon>Vertebrata</taxon>
        <taxon>Euteleostomi</taxon>
        <taxon>Mammalia</taxon>
        <taxon>Eutheria</taxon>
        <taxon>Laurasiatheria</taxon>
        <taxon>Carnivora</taxon>
        <taxon>Feliformia</taxon>
        <taxon>Felidae</taxon>
        <taxon>Felinae</taxon>
        <taxon>Felis</taxon>
    </lineage>
</organism>
<reference evidence="5" key="3">
    <citation type="submission" date="2025-09" db="UniProtKB">
        <authorList>
            <consortium name="Ensembl"/>
        </authorList>
    </citation>
    <scope>IDENTIFICATION</scope>
    <source>
        <strain evidence="5">breed Abyssinian</strain>
    </source>
</reference>
<dbReference type="PANTHER" id="PTHR43220:SF21">
    <property type="entry name" value="TRANSMEMBRANE PROTEIN 41A"/>
    <property type="match status" value="1"/>
</dbReference>
<name>A0ABI8A5V8_FELCA</name>
<reference evidence="5 6" key="1">
    <citation type="submission" date="2021-02" db="EMBL/GenBank/DDBJ databases">
        <title>Safari Cat Assemblies.</title>
        <authorList>
            <person name="Bredemeyer K.R."/>
            <person name="Murphy W.J."/>
        </authorList>
    </citation>
    <scope>NUCLEOTIDE SEQUENCE [LARGE SCALE GENOMIC DNA]</scope>
</reference>
<dbReference type="InterPro" id="IPR045014">
    <property type="entry name" value="TM41A/B"/>
</dbReference>
<keyword evidence="6" id="KW-1185">Reference proteome</keyword>